<dbReference type="AlphaFoldDB" id="A0AAN8ZRB7"/>
<feature type="compositionally biased region" description="Basic and acidic residues" evidence="1">
    <location>
        <begin position="241"/>
        <end position="268"/>
    </location>
</feature>
<feature type="compositionally biased region" description="Basic and acidic residues" evidence="1">
    <location>
        <begin position="170"/>
        <end position="181"/>
    </location>
</feature>
<reference evidence="2 3" key="1">
    <citation type="submission" date="2023-12" db="EMBL/GenBank/DDBJ databases">
        <title>A high-quality genome assembly for Dillenia turbinata (Dilleniales).</title>
        <authorList>
            <person name="Chanderbali A."/>
        </authorList>
    </citation>
    <scope>NUCLEOTIDE SEQUENCE [LARGE SCALE GENOMIC DNA]</scope>
    <source>
        <strain evidence="2">LSX21</strain>
        <tissue evidence="2">Leaf</tissue>
    </source>
</reference>
<evidence type="ECO:0000313" key="3">
    <source>
        <dbReference type="Proteomes" id="UP001370490"/>
    </source>
</evidence>
<name>A0AAN8ZRB7_9MAGN</name>
<dbReference type="Proteomes" id="UP001370490">
    <property type="component" value="Unassembled WGS sequence"/>
</dbReference>
<feature type="compositionally biased region" description="Polar residues" evidence="1">
    <location>
        <begin position="274"/>
        <end position="283"/>
    </location>
</feature>
<feature type="region of interest" description="Disordered" evidence="1">
    <location>
        <begin position="225"/>
        <end position="290"/>
    </location>
</feature>
<feature type="region of interest" description="Disordered" evidence="1">
    <location>
        <begin position="170"/>
        <end position="192"/>
    </location>
</feature>
<evidence type="ECO:0000256" key="1">
    <source>
        <dbReference type="SAM" id="MobiDB-lite"/>
    </source>
</evidence>
<protein>
    <recommendedName>
        <fullName evidence="4">PB1 domain-containing protein</fullName>
    </recommendedName>
</protein>
<evidence type="ECO:0000313" key="2">
    <source>
        <dbReference type="EMBL" id="KAK6942930.1"/>
    </source>
</evidence>
<organism evidence="2 3">
    <name type="scientific">Dillenia turbinata</name>
    <dbReference type="NCBI Taxonomy" id="194707"/>
    <lineage>
        <taxon>Eukaryota</taxon>
        <taxon>Viridiplantae</taxon>
        <taxon>Streptophyta</taxon>
        <taxon>Embryophyta</taxon>
        <taxon>Tracheophyta</taxon>
        <taxon>Spermatophyta</taxon>
        <taxon>Magnoliopsida</taxon>
        <taxon>eudicotyledons</taxon>
        <taxon>Gunneridae</taxon>
        <taxon>Pentapetalae</taxon>
        <taxon>Dilleniales</taxon>
        <taxon>Dilleniaceae</taxon>
        <taxon>Dillenia</taxon>
    </lineage>
</organism>
<evidence type="ECO:0008006" key="4">
    <source>
        <dbReference type="Google" id="ProtNLM"/>
    </source>
</evidence>
<accession>A0AAN8ZRB7</accession>
<sequence>MVQVCQKTLFCYCHVGGELIINADKSVSCKGGMVDGVVINQDTTFDAFLIAVCERLNITQPGRTFQYSLKFDKSCLLPLKDQTALDNLLNFNDDVGHVYISEDRSTAQVVVGSVRCSISENESAADRCLALEAEHINAIQCCECEHVNATPCLEPEHVNETQCLEAEHADETPTLTDENRPGKRPALSSNEWEEEIIGVGGRPLELGSGAPAAAAAPSPGKYVPKFLRERNEHTGQTPPVEPDRWGGGRQDDRMPPPSDRWRSDDRRSSVGGPRTSTWSSSRNPRGGFER</sequence>
<comment type="caution">
    <text evidence="2">The sequence shown here is derived from an EMBL/GenBank/DDBJ whole genome shotgun (WGS) entry which is preliminary data.</text>
</comment>
<keyword evidence="3" id="KW-1185">Reference proteome</keyword>
<gene>
    <name evidence="2" type="ORF">RJ641_028307</name>
</gene>
<proteinExistence type="predicted"/>
<dbReference type="EMBL" id="JBAMMX010000004">
    <property type="protein sequence ID" value="KAK6942930.1"/>
    <property type="molecule type" value="Genomic_DNA"/>
</dbReference>